<dbReference type="SUPFAM" id="SSF51261">
    <property type="entry name" value="Duplicated hybrid motif"/>
    <property type="match status" value="1"/>
</dbReference>
<keyword evidence="1" id="KW-0812">Transmembrane</keyword>
<proteinExistence type="predicted"/>
<dbReference type="InterPro" id="IPR011055">
    <property type="entry name" value="Dup_hybrid_motif"/>
</dbReference>
<organism evidence="3 4">
    <name type="scientific">Marivirga lumbricoides</name>
    <dbReference type="NCBI Taxonomy" id="1046115"/>
    <lineage>
        <taxon>Bacteria</taxon>
        <taxon>Pseudomonadati</taxon>
        <taxon>Bacteroidota</taxon>
        <taxon>Cytophagia</taxon>
        <taxon>Cytophagales</taxon>
        <taxon>Marivirgaceae</taxon>
        <taxon>Marivirga</taxon>
    </lineage>
</organism>
<evidence type="ECO:0000313" key="4">
    <source>
        <dbReference type="Proteomes" id="UP000240608"/>
    </source>
</evidence>
<evidence type="ECO:0000259" key="2">
    <source>
        <dbReference type="Pfam" id="PF01551"/>
    </source>
</evidence>
<comment type="caution">
    <text evidence="3">The sequence shown here is derived from an EMBL/GenBank/DDBJ whole genome shotgun (WGS) entry which is preliminary data.</text>
</comment>
<reference evidence="3 4" key="1">
    <citation type="submission" date="2018-03" db="EMBL/GenBank/DDBJ databases">
        <title>Cross-interface Injection: A General Nanoliter Liquid Handling Method Applied to Single Cells Genome Amplification Automated Nanoliter Liquid Handling Applied to Single Cell Multiple Displacement Amplification.</title>
        <authorList>
            <person name="Yun J."/>
            <person name="Xu P."/>
            <person name="Xu J."/>
            <person name="Dai X."/>
            <person name="Wang Y."/>
            <person name="Zheng X."/>
            <person name="Cao C."/>
            <person name="Yi Q."/>
            <person name="Zhu Y."/>
            <person name="Wang L."/>
            <person name="Dong Z."/>
            <person name="Huang Y."/>
            <person name="Huang L."/>
            <person name="Du W."/>
        </authorList>
    </citation>
    <scope>NUCLEOTIDE SEQUENCE [LARGE SCALE GENOMIC DNA]</scope>
    <source>
        <strain evidence="3 4">Z-D1-2</strain>
    </source>
</reference>
<dbReference type="AlphaFoldDB" id="A0A2T4DVC4"/>
<dbReference type="CDD" id="cd12797">
    <property type="entry name" value="M23_peptidase"/>
    <property type="match status" value="1"/>
</dbReference>
<dbReference type="PANTHER" id="PTHR21666:SF270">
    <property type="entry name" value="MUREIN HYDROLASE ACTIVATOR ENVC"/>
    <property type="match status" value="1"/>
</dbReference>
<feature type="domain" description="M23ase beta-sheet core" evidence="2">
    <location>
        <begin position="168"/>
        <end position="261"/>
    </location>
</feature>
<gene>
    <name evidence="3" type="ORF">C9994_01470</name>
</gene>
<protein>
    <recommendedName>
        <fullName evidence="2">M23ase beta-sheet core domain-containing protein</fullName>
    </recommendedName>
</protein>
<dbReference type="Pfam" id="PF01551">
    <property type="entry name" value="Peptidase_M23"/>
    <property type="match status" value="1"/>
</dbReference>
<name>A0A2T4DVC4_9BACT</name>
<evidence type="ECO:0000256" key="1">
    <source>
        <dbReference type="SAM" id="Phobius"/>
    </source>
</evidence>
<keyword evidence="1" id="KW-0472">Membrane</keyword>
<dbReference type="InterPro" id="IPR016047">
    <property type="entry name" value="M23ase_b-sheet_dom"/>
</dbReference>
<dbReference type="EMBL" id="PYVU01000006">
    <property type="protein sequence ID" value="PTB97760.1"/>
    <property type="molecule type" value="Genomic_DNA"/>
</dbReference>
<evidence type="ECO:0000313" key="3">
    <source>
        <dbReference type="EMBL" id="PTB97760.1"/>
    </source>
</evidence>
<dbReference type="InterPro" id="IPR050570">
    <property type="entry name" value="Cell_wall_metabolism_enzyme"/>
</dbReference>
<keyword evidence="1" id="KW-1133">Transmembrane helix</keyword>
<dbReference type="GO" id="GO:0004222">
    <property type="term" value="F:metalloendopeptidase activity"/>
    <property type="evidence" value="ECO:0007669"/>
    <property type="project" value="TreeGrafter"/>
</dbReference>
<accession>A0A2T4DVC4</accession>
<dbReference type="Proteomes" id="UP000240608">
    <property type="component" value="Unassembled WGS sequence"/>
</dbReference>
<feature type="transmembrane region" description="Helical" evidence="1">
    <location>
        <begin position="21"/>
        <end position="44"/>
    </location>
</feature>
<sequence length="296" mass="34714">MENWKILSYLRGLVELKIYRVFYFLIFLYPFYEPFKFIIIFIFLDVLYEILEKNSNKHSSRISTSALVYHPFLYWQSLCQMWGMLYRSFVASPQSYKDIAAAAKSEGITFKLPFEGKWYVYNGGIKKEDSHSWNIYNQRYAYDFVMIDEESKSYCSSAQDIEDYYCYGKKVLCPADGTIIHKKDGLIDYDQPGKINFWTKDFRGNFLIIEHSKKHYSFLAHFKKDSITVNIGDIVKEGQNLGLCGNSGHSTEPHIHFHVQDHPNFYLGLGLPIPFFITDNAERQFISKGEFITAQH</sequence>
<dbReference type="PANTHER" id="PTHR21666">
    <property type="entry name" value="PEPTIDASE-RELATED"/>
    <property type="match status" value="1"/>
</dbReference>
<dbReference type="Gene3D" id="2.70.70.10">
    <property type="entry name" value="Glucose Permease (Domain IIA)"/>
    <property type="match status" value="1"/>
</dbReference>